<dbReference type="PANTHER" id="PTHR43065:SF50">
    <property type="entry name" value="HISTIDINE KINASE"/>
    <property type="match status" value="1"/>
</dbReference>
<evidence type="ECO:0000256" key="3">
    <source>
        <dbReference type="ARBA" id="ARBA00022553"/>
    </source>
</evidence>
<dbReference type="PRINTS" id="PR00344">
    <property type="entry name" value="BCTRLSENSOR"/>
</dbReference>
<dbReference type="Gene3D" id="1.10.287.130">
    <property type="match status" value="1"/>
</dbReference>
<dbReference type="PROSITE" id="PS50109">
    <property type="entry name" value="HIS_KIN"/>
    <property type="match status" value="1"/>
</dbReference>
<dbReference type="InterPro" id="IPR004358">
    <property type="entry name" value="Sig_transdc_His_kin-like_C"/>
</dbReference>
<name>A0A4U0ZPI1_9ALTE</name>
<dbReference type="Proteomes" id="UP000305471">
    <property type="component" value="Unassembled WGS sequence"/>
</dbReference>
<dbReference type="InterPro" id="IPR005467">
    <property type="entry name" value="His_kinase_dom"/>
</dbReference>
<dbReference type="Gene3D" id="3.30.450.40">
    <property type="match status" value="1"/>
</dbReference>
<dbReference type="InterPro" id="IPR029016">
    <property type="entry name" value="GAF-like_dom_sf"/>
</dbReference>
<evidence type="ECO:0000256" key="2">
    <source>
        <dbReference type="ARBA" id="ARBA00012438"/>
    </source>
</evidence>
<dbReference type="AlphaFoldDB" id="A0A4U0ZPI1"/>
<proteinExistence type="predicted"/>
<keyword evidence="5" id="KW-0808">Transferase</keyword>
<dbReference type="EMBL" id="SWCO01000002">
    <property type="protein sequence ID" value="TKB04182.1"/>
    <property type="molecule type" value="Genomic_DNA"/>
</dbReference>
<organism evidence="5 6">
    <name type="scientific">Alteromonas portus</name>
    <dbReference type="NCBI Taxonomy" id="2565549"/>
    <lineage>
        <taxon>Bacteria</taxon>
        <taxon>Pseudomonadati</taxon>
        <taxon>Pseudomonadota</taxon>
        <taxon>Gammaproteobacteria</taxon>
        <taxon>Alteromonadales</taxon>
        <taxon>Alteromonadaceae</taxon>
        <taxon>Alteromonas/Salinimonas group</taxon>
        <taxon>Alteromonas</taxon>
    </lineage>
</organism>
<dbReference type="Pfam" id="PF02518">
    <property type="entry name" value="HATPase_c"/>
    <property type="match status" value="1"/>
</dbReference>
<dbReference type="EC" id="2.7.13.3" evidence="2"/>
<evidence type="ECO:0000313" key="5">
    <source>
        <dbReference type="EMBL" id="TKB04182.1"/>
    </source>
</evidence>
<dbReference type="Gene3D" id="3.30.565.10">
    <property type="entry name" value="Histidine kinase-like ATPase, C-terminal domain"/>
    <property type="match status" value="1"/>
</dbReference>
<gene>
    <name evidence="5" type="ORF">E5672_05075</name>
</gene>
<evidence type="ECO:0000313" key="6">
    <source>
        <dbReference type="Proteomes" id="UP000305471"/>
    </source>
</evidence>
<accession>A0A4U0ZPI1</accession>
<dbReference type="InterPro" id="IPR036097">
    <property type="entry name" value="HisK_dim/P_sf"/>
</dbReference>
<dbReference type="CDD" id="cd00082">
    <property type="entry name" value="HisKA"/>
    <property type="match status" value="1"/>
</dbReference>
<comment type="caution">
    <text evidence="5">The sequence shown here is derived from an EMBL/GenBank/DDBJ whole genome shotgun (WGS) entry which is preliminary data.</text>
</comment>
<evidence type="ECO:0000256" key="1">
    <source>
        <dbReference type="ARBA" id="ARBA00000085"/>
    </source>
</evidence>
<dbReference type="PANTHER" id="PTHR43065">
    <property type="entry name" value="SENSOR HISTIDINE KINASE"/>
    <property type="match status" value="1"/>
</dbReference>
<dbReference type="SUPFAM" id="SSF55874">
    <property type="entry name" value="ATPase domain of HSP90 chaperone/DNA topoisomerase II/histidine kinase"/>
    <property type="match status" value="1"/>
</dbReference>
<dbReference type="GO" id="GO:0000155">
    <property type="term" value="F:phosphorelay sensor kinase activity"/>
    <property type="evidence" value="ECO:0007669"/>
    <property type="project" value="InterPro"/>
</dbReference>
<keyword evidence="6" id="KW-1185">Reference proteome</keyword>
<keyword evidence="5" id="KW-0418">Kinase</keyword>
<dbReference type="InterPro" id="IPR003594">
    <property type="entry name" value="HATPase_dom"/>
</dbReference>
<dbReference type="InterPro" id="IPR036890">
    <property type="entry name" value="HATPase_C_sf"/>
</dbReference>
<dbReference type="RefSeq" id="WP_136781206.1">
    <property type="nucleotide sequence ID" value="NZ_SWCO01000002.1"/>
</dbReference>
<comment type="catalytic activity">
    <reaction evidence="1">
        <text>ATP + protein L-histidine = ADP + protein N-phospho-L-histidine.</text>
        <dbReference type="EC" id="2.7.13.3"/>
    </reaction>
</comment>
<keyword evidence="3" id="KW-0597">Phosphoprotein</keyword>
<feature type="domain" description="Histidine kinase" evidence="4">
    <location>
        <begin position="215"/>
        <end position="462"/>
    </location>
</feature>
<dbReference type="SUPFAM" id="SSF47384">
    <property type="entry name" value="Homodimeric domain of signal transducing histidine kinase"/>
    <property type="match status" value="1"/>
</dbReference>
<reference evidence="5 6" key="1">
    <citation type="submission" date="2019-04" db="EMBL/GenBank/DDBJ databases">
        <title>Alteromonas portus sp. nov., an alginate lyase-excreting marine bacterium.</title>
        <authorList>
            <person name="Huang H."/>
            <person name="Mo K."/>
            <person name="Bao S."/>
        </authorList>
    </citation>
    <scope>NUCLEOTIDE SEQUENCE [LARGE SCALE GENOMIC DNA]</scope>
    <source>
        <strain evidence="5 6">HB161718</strain>
    </source>
</reference>
<evidence type="ECO:0000259" key="4">
    <source>
        <dbReference type="PROSITE" id="PS50109"/>
    </source>
</evidence>
<sequence length="480" mass="53530">MNKDYENVLEDLALVYRLKQQAEAHKKESDALLEATRVLLTAVDEKDLYKKMFSVFKGLYNYEFCFVLENESAGKMRCINSTHSPLLNTVWKIDDTLSRAVKSEPVALFNIQQQPTWQQHLSLFETPVTSVLYCPFKVHQQQAVIVFCHQSLGYYTQEYVDMANRYRTFTEQMAMGMQAKLMALETVRLKEEKAKVEKSLIDSEKMASLGLLAAGVAHEINNPIAFINSNIHFLRNVLPALSEMQEIVLKLASSSSAEERTEIAKAAISWQSHNKIDSLSDEIADICGESEEGLNRVTEIITSLRSFSHDADIADDETINVNDCITHALRLVNSELKHRIKIQQHLTDVPFIKGKTGKLNQILVNLFVNAAQAMEDGDKLTITSYEEGENTIITVKDTGCGIEKHALQKLFEPFYTTKPTGKGTGLGLYISFSIVEAMGGTIDVDSEVNVGTTFTLSFPSIGTNKKTAQSCGLGTLDSNS</sequence>
<protein>
    <recommendedName>
        <fullName evidence="2">histidine kinase</fullName>
        <ecNumber evidence="2">2.7.13.3</ecNumber>
    </recommendedName>
</protein>
<dbReference type="SMART" id="SM00387">
    <property type="entry name" value="HATPase_c"/>
    <property type="match status" value="1"/>
</dbReference>
<dbReference type="InterPro" id="IPR003661">
    <property type="entry name" value="HisK_dim/P_dom"/>
</dbReference>
<dbReference type="OrthoDB" id="9772100at2"/>